<dbReference type="NCBIfam" id="TIGR00724">
    <property type="entry name" value="urea_amlyse_rel"/>
    <property type="match status" value="1"/>
</dbReference>
<dbReference type="Gene3D" id="2.40.100.10">
    <property type="entry name" value="Cyclophilin-like"/>
    <property type="match status" value="1"/>
</dbReference>
<dbReference type="InterPro" id="IPR052708">
    <property type="entry name" value="PxpC"/>
</dbReference>
<organism evidence="5 6">
    <name type="scientific">Xenophilus arseniciresistens</name>
    <dbReference type="NCBI Taxonomy" id="1283306"/>
    <lineage>
        <taxon>Bacteria</taxon>
        <taxon>Pseudomonadati</taxon>
        <taxon>Pseudomonadota</taxon>
        <taxon>Betaproteobacteria</taxon>
        <taxon>Burkholderiales</taxon>
        <taxon>Comamonadaceae</taxon>
        <taxon>Xenophilus</taxon>
    </lineage>
</organism>
<evidence type="ECO:0000256" key="3">
    <source>
        <dbReference type="ARBA" id="ARBA00022840"/>
    </source>
</evidence>
<dbReference type="AlphaFoldDB" id="A0AAE3N5E7"/>
<dbReference type="Pfam" id="PF02626">
    <property type="entry name" value="CT_A_B"/>
    <property type="match status" value="1"/>
</dbReference>
<keyword evidence="6" id="KW-1185">Reference proteome</keyword>
<dbReference type="GO" id="GO:0005524">
    <property type="term" value="F:ATP binding"/>
    <property type="evidence" value="ECO:0007669"/>
    <property type="project" value="UniProtKB-KW"/>
</dbReference>
<dbReference type="EMBL" id="JAQIPB010000001">
    <property type="protein sequence ID" value="MDA7415561.1"/>
    <property type="molecule type" value="Genomic_DNA"/>
</dbReference>
<reference evidence="5" key="1">
    <citation type="submission" date="2023-01" db="EMBL/GenBank/DDBJ databases">
        <title>Xenophilus mangrovi sp. nov., isolated from soil of Mangrove nature reserve.</title>
        <authorList>
            <person name="Xu S."/>
            <person name="Liu Z."/>
            <person name="Xu Y."/>
        </authorList>
    </citation>
    <scope>NUCLEOTIDE SEQUENCE</scope>
    <source>
        <strain evidence="5">YW8</strain>
    </source>
</reference>
<accession>A0AAE3N5E7</accession>
<dbReference type="SUPFAM" id="SSF50891">
    <property type="entry name" value="Cyclophilin-like"/>
    <property type="match status" value="1"/>
</dbReference>
<gene>
    <name evidence="5" type="ORF">PGB34_04235</name>
</gene>
<dbReference type="PANTHER" id="PTHR43309:SF3">
    <property type="entry name" value="5-OXOPROLINASE SUBUNIT C"/>
    <property type="match status" value="1"/>
</dbReference>
<evidence type="ECO:0000313" key="5">
    <source>
        <dbReference type="EMBL" id="MDA7415561.1"/>
    </source>
</evidence>
<dbReference type="PANTHER" id="PTHR43309">
    <property type="entry name" value="5-OXOPROLINASE SUBUNIT C"/>
    <property type="match status" value="1"/>
</dbReference>
<evidence type="ECO:0000256" key="1">
    <source>
        <dbReference type="ARBA" id="ARBA00022741"/>
    </source>
</evidence>
<keyword evidence="3" id="KW-0067">ATP-binding</keyword>
<feature type="domain" description="Carboxyltransferase" evidence="4">
    <location>
        <begin position="33"/>
        <end position="332"/>
    </location>
</feature>
<evidence type="ECO:0000259" key="4">
    <source>
        <dbReference type="SMART" id="SM00797"/>
    </source>
</evidence>
<keyword evidence="2" id="KW-0378">Hydrolase</keyword>
<proteinExistence type="predicted"/>
<dbReference type="GO" id="GO:0016787">
    <property type="term" value="F:hydrolase activity"/>
    <property type="evidence" value="ECO:0007669"/>
    <property type="project" value="UniProtKB-KW"/>
</dbReference>
<evidence type="ECO:0000313" key="6">
    <source>
        <dbReference type="Proteomes" id="UP001212602"/>
    </source>
</evidence>
<sequence length="353" mass="36559">MSSASSSSAAALTVLRPGLLASVQDLGRQGHRQLGVCPGGALDGLALTLANRLVGNAAGAAGLELTLGACALRFEQDTRMALAGDDFDAQLDGLPVRPLWSLPVRAGQTLVLGGANRARAKPGVRSWLAVAGGIDVPLLLGSRSTDLKAGFGGLQGRALRKGDRLGLGPSALSAAQRAQAAFGLREPQGWDGGAKVPQQAAVDAPTVLRVLPGPEAHQFDAAAKAQFHAAHWRITPQSNRMGSRLEGPALRRVEEADMLSSAVIPGTVQVPPSGQPIILMGDAQTTGGYPRIAVVIRADLWKLAQAPLGGRLQMQAVDAAQALTAWQAQQRHLAQIEAALAMRGWPVPSQHAA</sequence>
<keyword evidence="1" id="KW-0547">Nucleotide-binding</keyword>
<evidence type="ECO:0000256" key="2">
    <source>
        <dbReference type="ARBA" id="ARBA00022801"/>
    </source>
</evidence>
<dbReference type="Proteomes" id="UP001212602">
    <property type="component" value="Unassembled WGS sequence"/>
</dbReference>
<dbReference type="InterPro" id="IPR003778">
    <property type="entry name" value="CT_A_B"/>
</dbReference>
<protein>
    <submittedName>
        <fullName evidence="5">Biotin-dependent carboxyltransferase family protein</fullName>
    </submittedName>
</protein>
<dbReference type="RefSeq" id="WP_271426808.1">
    <property type="nucleotide sequence ID" value="NZ_JAQIPB010000001.1"/>
</dbReference>
<comment type="caution">
    <text evidence="5">The sequence shown here is derived from an EMBL/GenBank/DDBJ whole genome shotgun (WGS) entry which is preliminary data.</text>
</comment>
<dbReference type="SMART" id="SM00797">
    <property type="entry name" value="AHS2"/>
    <property type="match status" value="1"/>
</dbReference>
<dbReference type="InterPro" id="IPR029000">
    <property type="entry name" value="Cyclophilin-like_dom_sf"/>
</dbReference>
<name>A0AAE3N5E7_9BURK</name>